<keyword evidence="1" id="KW-1133">Transmembrane helix</keyword>
<dbReference type="RefSeq" id="WP_200309582.1">
    <property type="nucleotide sequence ID" value="NZ_JAENIM010000008.1"/>
</dbReference>
<evidence type="ECO:0000313" key="2">
    <source>
        <dbReference type="EMBL" id="MBK1789598.1"/>
    </source>
</evidence>
<dbReference type="AlphaFoldDB" id="A0A8J7MBM4"/>
<dbReference type="Proteomes" id="UP000624703">
    <property type="component" value="Unassembled WGS sequence"/>
</dbReference>
<reference evidence="2" key="1">
    <citation type="submission" date="2021-01" db="EMBL/GenBank/DDBJ databases">
        <title>Modified the classification status of verrucomicrobia.</title>
        <authorList>
            <person name="Feng X."/>
        </authorList>
    </citation>
    <scope>NUCLEOTIDE SEQUENCE</scope>
    <source>
        <strain evidence="2">_KCTC 22039</strain>
    </source>
</reference>
<keyword evidence="3" id="KW-1185">Reference proteome</keyword>
<protein>
    <submittedName>
        <fullName evidence="2">Uncharacterized protein</fullName>
    </submittedName>
</protein>
<feature type="transmembrane region" description="Helical" evidence="1">
    <location>
        <begin position="140"/>
        <end position="160"/>
    </location>
</feature>
<sequence>MKKFQVQIEGDKDSTDTISATTATEAAIAYLHRYPETPESATLDVRNDGIEDVVGSLDNRISWEQFPVQAIYEYIAQETPRTVGPNIKRLLTRAHTAYPGFHSAITITSVIAYLLAISKCFVVVKWLFATSGLIQRQLSWPAAIYILLSTAFYCGLIYLASQLLRLLIDLADLRLRA</sequence>
<gene>
    <name evidence="2" type="ORF">JIN82_00365</name>
</gene>
<keyword evidence="1" id="KW-0812">Transmembrane</keyword>
<name>A0A8J7MBM4_9BACT</name>
<keyword evidence="1" id="KW-0472">Membrane</keyword>
<comment type="caution">
    <text evidence="2">The sequence shown here is derived from an EMBL/GenBank/DDBJ whole genome shotgun (WGS) entry which is preliminary data.</text>
</comment>
<accession>A0A8J7MBM4</accession>
<proteinExistence type="predicted"/>
<evidence type="ECO:0000313" key="3">
    <source>
        <dbReference type="Proteomes" id="UP000624703"/>
    </source>
</evidence>
<organism evidence="2 3">
    <name type="scientific">Persicirhabdus sediminis</name>
    <dbReference type="NCBI Taxonomy" id="454144"/>
    <lineage>
        <taxon>Bacteria</taxon>
        <taxon>Pseudomonadati</taxon>
        <taxon>Verrucomicrobiota</taxon>
        <taxon>Verrucomicrobiia</taxon>
        <taxon>Verrucomicrobiales</taxon>
        <taxon>Verrucomicrobiaceae</taxon>
        <taxon>Persicirhabdus</taxon>
    </lineage>
</organism>
<dbReference type="EMBL" id="JAENIM010000008">
    <property type="protein sequence ID" value="MBK1789598.1"/>
    <property type="molecule type" value="Genomic_DNA"/>
</dbReference>
<evidence type="ECO:0000256" key="1">
    <source>
        <dbReference type="SAM" id="Phobius"/>
    </source>
</evidence>